<evidence type="ECO:0000256" key="11">
    <source>
        <dbReference type="ARBA" id="ARBA00023303"/>
    </source>
</evidence>
<comment type="subcellular location">
    <subcellularLocation>
        <location evidence="1">Membrane</location>
        <topology evidence="1">Multi-pass membrane protein</topology>
    </subcellularLocation>
</comment>
<evidence type="ECO:0000256" key="6">
    <source>
        <dbReference type="ARBA" id="ARBA00022989"/>
    </source>
</evidence>
<keyword evidence="4 12" id="KW-0894">Sodium channel</keyword>
<keyword evidence="5 12" id="KW-0812">Transmembrane</keyword>
<evidence type="ECO:0000256" key="10">
    <source>
        <dbReference type="ARBA" id="ARBA00023201"/>
    </source>
</evidence>
<comment type="similarity">
    <text evidence="2 12">Belongs to the amiloride-sensitive sodium channel (TC 1.A.6) family.</text>
</comment>
<dbReference type="Pfam" id="PF00858">
    <property type="entry name" value="ASC"/>
    <property type="match status" value="1"/>
</dbReference>
<keyword evidence="9" id="KW-0472">Membrane</keyword>
<evidence type="ECO:0000256" key="1">
    <source>
        <dbReference type="ARBA" id="ARBA00004141"/>
    </source>
</evidence>
<keyword evidence="6" id="KW-1133">Transmembrane helix</keyword>
<evidence type="ECO:0000313" key="13">
    <source>
        <dbReference type="EnsemblMetazoa" id="XP_022648331"/>
    </source>
</evidence>
<dbReference type="GeneID" id="111244963"/>
<evidence type="ECO:0000256" key="9">
    <source>
        <dbReference type="ARBA" id="ARBA00023136"/>
    </source>
</evidence>
<dbReference type="GO" id="GO:0005886">
    <property type="term" value="C:plasma membrane"/>
    <property type="evidence" value="ECO:0007669"/>
    <property type="project" value="TreeGrafter"/>
</dbReference>
<organism evidence="13 14">
    <name type="scientific">Varroa destructor</name>
    <name type="common">Honeybee mite</name>
    <dbReference type="NCBI Taxonomy" id="109461"/>
    <lineage>
        <taxon>Eukaryota</taxon>
        <taxon>Metazoa</taxon>
        <taxon>Ecdysozoa</taxon>
        <taxon>Arthropoda</taxon>
        <taxon>Chelicerata</taxon>
        <taxon>Arachnida</taxon>
        <taxon>Acari</taxon>
        <taxon>Parasitiformes</taxon>
        <taxon>Mesostigmata</taxon>
        <taxon>Gamasina</taxon>
        <taxon>Dermanyssoidea</taxon>
        <taxon>Varroidae</taxon>
        <taxon>Varroa</taxon>
    </lineage>
</organism>
<dbReference type="PANTHER" id="PTHR11690">
    <property type="entry name" value="AMILORIDE-SENSITIVE SODIUM CHANNEL-RELATED"/>
    <property type="match status" value="1"/>
</dbReference>
<keyword evidence="3 12" id="KW-0813">Transport</keyword>
<keyword evidence="10 12" id="KW-0739">Sodium transport</keyword>
<keyword evidence="7" id="KW-0915">Sodium</keyword>
<keyword evidence="11 12" id="KW-0407">Ion channel</keyword>
<dbReference type="AlphaFoldDB" id="A0A7M7MAR0"/>
<proteinExistence type="inferred from homology"/>
<evidence type="ECO:0000256" key="3">
    <source>
        <dbReference type="ARBA" id="ARBA00022448"/>
    </source>
</evidence>
<evidence type="ECO:0000256" key="7">
    <source>
        <dbReference type="ARBA" id="ARBA00023053"/>
    </source>
</evidence>
<dbReference type="OrthoDB" id="10051479at2759"/>
<accession>A0A7M7MAR0</accession>
<keyword evidence="8 12" id="KW-0406">Ion transport</keyword>
<dbReference type="InterPro" id="IPR001873">
    <property type="entry name" value="ENaC"/>
</dbReference>
<reference evidence="13" key="1">
    <citation type="submission" date="2021-01" db="UniProtKB">
        <authorList>
            <consortium name="EnsemblMetazoa"/>
        </authorList>
    </citation>
    <scope>IDENTIFICATION</scope>
</reference>
<dbReference type="FunCoup" id="A0A7M7MAR0">
    <property type="interactions" value="52"/>
</dbReference>
<dbReference type="Proteomes" id="UP000594260">
    <property type="component" value="Unplaced"/>
</dbReference>
<dbReference type="EnsemblMetazoa" id="XM_022792596">
    <property type="protein sequence ID" value="XP_022648331"/>
    <property type="gene ID" value="LOC111244963"/>
</dbReference>
<name>A0A7M7MAR0_VARDE</name>
<keyword evidence="14" id="KW-1185">Reference proteome</keyword>
<evidence type="ECO:0000256" key="5">
    <source>
        <dbReference type="ARBA" id="ARBA00022692"/>
    </source>
</evidence>
<protein>
    <submittedName>
        <fullName evidence="13">Uncharacterized protein</fullName>
    </submittedName>
</protein>
<sequence length="396" mass="46097">MLRKMSITVKYRKVSQLYSNYMERKTLVTQQEIPNKELQFPSVTTCVDFWTNKTRLCELYPKNCTKKAMTIVMYAFFQQSIRPELRSETAFSPNELYRCRLSSCDPECHETVDCTPFLQMTTFRRPLQMCYTLDIHRYGPLLNCGHPSTYELELFGQMRPERTMELVRTDRIPLIVLESGVVPMTESVQIDLRRGFRHTIALKQQVVEGVPLPYNFACVDYRTMGPQDFFNGGIHTMESCLQECVISVELEMCNCLSYGHEFIANYAPHYTICSDASKGIEYCRDLVVKSLKYKHCLEKCRASCRELRYDLRLARISEMREFPPRQRDFSFEVTLRFATNRVEHLKYHPFVTYESVVACLGGSFGACIGIPLVTVALRSIEPMLSLIKRLRQTFSK</sequence>
<dbReference type="InParanoid" id="A0A7M7MAR0"/>
<evidence type="ECO:0000313" key="14">
    <source>
        <dbReference type="Proteomes" id="UP000594260"/>
    </source>
</evidence>
<evidence type="ECO:0000256" key="2">
    <source>
        <dbReference type="ARBA" id="ARBA00007193"/>
    </source>
</evidence>
<dbReference type="PANTHER" id="PTHR11690:SF248">
    <property type="entry name" value="PICKPOCKET 17, ISOFORM A"/>
    <property type="match status" value="1"/>
</dbReference>
<evidence type="ECO:0000256" key="4">
    <source>
        <dbReference type="ARBA" id="ARBA00022461"/>
    </source>
</evidence>
<dbReference type="RefSeq" id="XP_022648331.1">
    <property type="nucleotide sequence ID" value="XM_022792596.1"/>
</dbReference>
<dbReference type="GO" id="GO:0015280">
    <property type="term" value="F:ligand-gated sodium channel activity"/>
    <property type="evidence" value="ECO:0007669"/>
    <property type="project" value="TreeGrafter"/>
</dbReference>
<dbReference type="KEGG" id="vde:111244963"/>
<evidence type="ECO:0000256" key="8">
    <source>
        <dbReference type="ARBA" id="ARBA00023065"/>
    </source>
</evidence>
<evidence type="ECO:0000256" key="12">
    <source>
        <dbReference type="RuleBase" id="RU000679"/>
    </source>
</evidence>